<evidence type="ECO:0000256" key="5">
    <source>
        <dbReference type="PROSITE-ProRule" id="PRU00035"/>
    </source>
</evidence>
<dbReference type="InterPro" id="IPR045199">
    <property type="entry name" value="ATAD2-like"/>
</dbReference>
<feature type="compositionally biased region" description="Basic residues" evidence="7">
    <location>
        <begin position="301"/>
        <end position="311"/>
    </location>
</feature>
<dbReference type="InterPro" id="IPR001487">
    <property type="entry name" value="Bromodomain"/>
</dbReference>
<dbReference type="SMART" id="SM00382">
    <property type="entry name" value="AAA"/>
    <property type="match status" value="1"/>
</dbReference>
<dbReference type="PANTHER" id="PTHR23069">
    <property type="entry name" value="AAA DOMAIN-CONTAINING"/>
    <property type="match status" value="1"/>
</dbReference>
<dbReference type="Gene3D" id="1.10.8.60">
    <property type="match status" value="1"/>
</dbReference>
<feature type="region of interest" description="Disordered" evidence="7">
    <location>
        <begin position="1101"/>
        <end position="1414"/>
    </location>
</feature>
<dbReference type="GO" id="GO:0005634">
    <property type="term" value="C:nucleus"/>
    <property type="evidence" value="ECO:0007669"/>
    <property type="project" value="TreeGrafter"/>
</dbReference>
<dbReference type="SUPFAM" id="SSF47370">
    <property type="entry name" value="Bromodomain"/>
    <property type="match status" value="1"/>
</dbReference>
<keyword evidence="2" id="KW-0547">Nucleotide-binding</keyword>
<feature type="compositionally biased region" description="Acidic residues" evidence="7">
    <location>
        <begin position="214"/>
        <end position="242"/>
    </location>
</feature>
<dbReference type="InterPro" id="IPR003960">
    <property type="entry name" value="ATPase_AAA_CS"/>
</dbReference>
<evidence type="ECO:0000256" key="4">
    <source>
        <dbReference type="ARBA" id="ARBA00023117"/>
    </source>
</evidence>
<dbReference type="GeneID" id="119728518"/>
<feature type="region of interest" description="Disordered" evidence="7">
    <location>
        <begin position="713"/>
        <end position="737"/>
    </location>
</feature>
<reference evidence="9" key="1">
    <citation type="submission" date="2022-11" db="UniProtKB">
        <authorList>
            <consortium name="EnsemblMetazoa"/>
        </authorList>
    </citation>
    <scope>IDENTIFICATION</scope>
</reference>
<feature type="compositionally biased region" description="Acidic residues" evidence="7">
    <location>
        <begin position="171"/>
        <end position="190"/>
    </location>
</feature>
<feature type="compositionally biased region" description="Polar residues" evidence="7">
    <location>
        <begin position="39"/>
        <end position="49"/>
    </location>
</feature>
<evidence type="ECO:0000313" key="10">
    <source>
        <dbReference type="Proteomes" id="UP000887568"/>
    </source>
</evidence>
<feature type="compositionally biased region" description="Polar residues" evidence="7">
    <location>
        <begin position="1353"/>
        <end position="1381"/>
    </location>
</feature>
<evidence type="ECO:0000256" key="2">
    <source>
        <dbReference type="ARBA" id="ARBA00022741"/>
    </source>
</evidence>
<name>A0A913ZYK4_PATMI</name>
<feature type="compositionally biased region" description="Basic and acidic residues" evidence="7">
    <location>
        <begin position="1179"/>
        <end position="1197"/>
    </location>
</feature>
<proteinExistence type="inferred from homology"/>
<keyword evidence="6" id="KW-0175">Coiled coil</keyword>
<dbReference type="GO" id="GO:0003682">
    <property type="term" value="F:chromatin binding"/>
    <property type="evidence" value="ECO:0007669"/>
    <property type="project" value="TreeGrafter"/>
</dbReference>
<keyword evidence="10" id="KW-1185">Reference proteome</keyword>
<dbReference type="GO" id="GO:0006334">
    <property type="term" value="P:nucleosome assembly"/>
    <property type="evidence" value="ECO:0007669"/>
    <property type="project" value="TreeGrafter"/>
</dbReference>
<feature type="region of interest" description="Disordered" evidence="7">
    <location>
        <begin position="154"/>
        <end position="253"/>
    </location>
</feature>
<comment type="similarity">
    <text evidence="1">Belongs to the AAA ATPase family.</text>
</comment>
<organism evidence="9 10">
    <name type="scientific">Patiria miniata</name>
    <name type="common">Bat star</name>
    <name type="synonym">Asterina miniata</name>
    <dbReference type="NCBI Taxonomy" id="46514"/>
    <lineage>
        <taxon>Eukaryota</taxon>
        <taxon>Metazoa</taxon>
        <taxon>Echinodermata</taxon>
        <taxon>Eleutherozoa</taxon>
        <taxon>Asterozoa</taxon>
        <taxon>Asteroidea</taxon>
        <taxon>Valvatacea</taxon>
        <taxon>Valvatida</taxon>
        <taxon>Asterinidae</taxon>
        <taxon>Patiria</taxon>
    </lineage>
</organism>
<dbReference type="InterPro" id="IPR036427">
    <property type="entry name" value="Bromodomain-like_sf"/>
</dbReference>
<dbReference type="InterPro" id="IPR003959">
    <property type="entry name" value="ATPase_AAA_core"/>
</dbReference>
<dbReference type="OrthoDB" id="5421at2759"/>
<accession>A0A913ZYK4</accession>
<dbReference type="SMART" id="SM00297">
    <property type="entry name" value="BROMO"/>
    <property type="match status" value="1"/>
</dbReference>
<dbReference type="CDD" id="cd19517">
    <property type="entry name" value="RecA-like_Yta7-like"/>
    <property type="match status" value="1"/>
</dbReference>
<dbReference type="InterPro" id="IPR041569">
    <property type="entry name" value="AAA_lid_3"/>
</dbReference>
<dbReference type="Proteomes" id="UP000887568">
    <property type="component" value="Unplaced"/>
</dbReference>
<feature type="compositionally biased region" description="Basic residues" evidence="7">
    <location>
        <begin position="1146"/>
        <end position="1158"/>
    </location>
</feature>
<keyword evidence="3" id="KW-0067">ATP-binding</keyword>
<dbReference type="GO" id="GO:0016887">
    <property type="term" value="F:ATP hydrolysis activity"/>
    <property type="evidence" value="ECO:0007669"/>
    <property type="project" value="InterPro"/>
</dbReference>
<dbReference type="PRINTS" id="PR00503">
    <property type="entry name" value="BROMODOMAIN"/>
</dbReference>
<evidence type="ECO:0000256" key="7">
    <source>
        <dbReference type="SAM" id="MobiDB-lite"/>
    </source>
</evidence>
<dbReference type="RefSeq" id="XP_038056718.1">
    <property type="nucleotide sequence ID" value="XM_038200790.1"/>
</dbReference>
<dbReference type="FunFam" id="1.10.8.60:FF:000016">
    <property type="entry name" value="ATPase family AAA domain-containing protein 2B"/>
    <property type="match status" value="1"/>
</dbReference>
<evidence type="ECO:0000259" key="8">
    <source>
        <dbReference type="PROSITE" id="PS50014"/>
    </source>
</evidence>
<feature type="compositionally biased region" description="Basic and acidic residues" evidence="7">
    <location>
        <begin position="1272"/>
        <end position="1290"/>
    </location>
</feature>
<evidence type="ECO:0000256" key="3">
    <source>
        <dbReference type="ARBA" id="ARBA00022840"/>
    </source>
</evidence>
<dbReference type="GO" id="GO:0005524">
    <property type="term" value="F:ATP binding"/>
    <property type="evidence" value="ECO:0007669"/>
    <property type="project" value="UniProtKB-KW"/>
</dbReference>
<dbReference type="EnsemblMetazoa" id="XM_038200790.1">
    <property type="protein sequence ID" value="XP_038056718.1"/>
    <property type="gene ID" value="LOC119728518"/>
</dbReference>
<dbReference type="PANTHER" id="PTHR23069:SF0">
    <property type="entry name" value="TAT-BINDING HOMOLOG 7"/>
    <property type="match status" value="1"/>
</dbReference>
<evidence type="ECO:0000256" key="6">
    <source>
        <dbReference type="SAM" id="Coils"/>
    </source>
</evidence>
<evidence type="ECO:0000313" key="9">
    <source>
        <dbReference type="EnsemblMetazoa" id="XP_038056718.1"/>
    </source>
</evidence>
<dbReference type="GO" id="GO:0006337">
    <property type="term" value="P:nucleosome disassembly"/>
    <property type="evidence" value="ECO:0007669"/>
    <property type="project" value="TreeGrafter"/>
</dbReference>
<sequence>MVKTRRSSPLEDHNYGEEFLSLSSRRNRREIRPNEEIDVSSSSDVTPQTSKHDRSNFRESASVSTRGSSRMRRNRSLRMDDTPLSTYSPVRTRRSSKIELQQEQLTAPVTIENINLADFEEDDREFVPRRSMRARKPLYTTMNTNMIVNHVLSALQEDKASKPVQKKRNDEDEEEDEDEEQQEGSEDGENDSTGLDMYSRIKRRHIKQRAVAGDGEEDEDTDDEGSEEDSEEESSEEEEEEDPPTKNYGLRQHRRIVQRYEAPLQESIPKKRSIRLFDNTSSPLRRHYRSHSKPLTPIRGQHFKRKHHAAHNRSSTSSDSSDDERRFERRKKKSMARSRMRCLPMNMVAEDVTGVKKDRQKIGSSLADVDPMSIDTTVTFDSVGGLNQHIQALKEMVVFPLLYPEVFERFKISPPRGVLFYGPPGTGKTLVARALANECRQGDKRVAFFMRKGADCLSKWVGESERQLRLLFDQAYLMRPAIIFFDEIDGLAPVRSSRQDQIHSSIVSTLLALMDGLDSRGEIVVIGATNRVDAIDPALRRPGRFDREFSFPLPSQEARRSILSIHTKDWSPKLSDAFVCEVADKCVGYCGADVKALCTEAALFALRRQYPQIYASKEKLQLDLTRIQMSAQDFHKAMKKMVPAAQRSVVSPGRALSVVIRPLLQNQLNAVLEQLRRVMPAAVCPGDRKTTTGSASDQSKMILDMIEDNDDYSDEDTPCIFDKSSTQSNGRRKKSVGDREQSVLSFMNFSSAAYERPSTHRPRLLLSGAKGHGQSSHLGPALLNTLEKMPVHRLDLPALYSVSASTPEECCAQIFREARRTSPSIIYMPHIHHWWETITDTTRATFLSLLQDLPPSAPVLILATSEKALHEVAVEVRELFSDYRGEVYRVRLPSPEERHAFFEDLILHQACKPPPRKRKTATDSLEVLPVAAPPEPRKLQEEELKKLEEREESTLRELRLFLRDVLTRLANEKKFRHFLRPVDLEEVPDYMVVIKNPMDLSTMMNKINSHHYNSGRDMLDDIDLICQNALEYNPDRDPGDRAIRNFACELKDTAYAIIEAEMDKDFEKECLDIKESQRNRGESPAKTAPLYYRVLPPSMLPANQQPPNLKPVREQPANLKRKTDTPPKIHTPVSGFNDPFSQSTSVKRKRPARLKSRWNRGIVSKAKKKKKATNVADSSTKEIADEIKDAAEQKNEDNVEENVPNVDVEADSNTEQNSKIREDETGDNQVKADSVPSHLQENGPIENGIESDTLPDEDPKVSQHSQLPTDRFCSDNESIKSGEAYRDTRPTRGIPGYQTRSRLRSSASSHSDHNPASPKSTSSAPAMNGSEQSTHASHREPGIDKIDDREQSAETSRSEITSEDQNTSGLVLRQTSNSTPTAEVEMIATTTSHADVAGAGTNDKEEAVEGSPAPRRMTRRMWADMTTPKVVEKPEEVTPVLVVDHKKLEALLTTVVQRTSGSNVEALERLHCSLSQCIYSHRMEYDKTQLLTDMENEVLCFVRM</sequence>
<feature type="coiled-coil region" evidence="6">
    <location>
        <begin position="937"/>
        <end position="964"/>
    </location>
</feature>
<feature type="region of interest" description="Disordered" evidence="7">
    <location>
        <begin position="1"/>
        <end position="99"/>
    </location>
</feature>
<dbReference type="Gene3D" id="3.40.50.300">
    <property type="entry name" value="P-loop containing nucleotide triphosphate hydrolases"/>
    <property type="match status" value="2"/>
</dbReference>
<protein>
    <recommendedName>
        <fullName evidence="8">Bromo domain-containing protein</fullName>
    </recommendedName>
</protein>
<dbReference type="PROSITE" id="PS50014">
    <property type="entry name" value="BROMODOMAIN_2"/>
    <property type="match status" value="1"/>
</dbReference>
<dbReference type="InterPro" id="IPR027417">
    <property type="entry name" value="P-loop_NTPase"/>
</dbReference>
<evidence type="ECO:0000256" key="1">
    <source>
        <dbReference type="ARBA" id="ARBA00006914"/>
    </source>
</evidence>
<dbReference type="InterPro" id="IPR003593">
    <property type="entry name" value="AAA+_ATPase"/>
</dbReference>
<feature type="compositionally biased region" description="Low complexity" evidence="7">
    <location>
        <begin position="1304"/>
        <end position="1326"/>
    </location>
</feature>
<feature type="region of interest" description="Disordered" evidence="7">
    <location>
        <begin position="271"/>
        <end position="339"/>
    </location>
</feature>
<feature type="domain" description="Bromo" evidence="8">
    <location>
        <begin position="978"/>
        <end position="1033"/>
    </location>
</feature>
<dbReference type="GO" id="GO:0042393">
    <property type="term" value="F:histone binding"/>
    <property type="evidence" value="ECO:0007669"/>
    <property type="project" value="TreeGrafter"/>
</dbReference>
<dbReference type="PROSITE" id="PS00674">
    <property type="entry name" value="AAA"/>
    <property type="match status" value="1"/>
</dbReference>
<dbReference type="GO" id="GO:0045815">
    <property type="term" value="P:transcription initiation-coupled chromatin remodeling"/>
    <property type="evidence" value="ECO:0007669"/>
    <property type="project" value="TreeGrafter"/>
</dbReference>
<dbReference type="FunFam" id="3.40.50.300:FF:000061">
    <property type="entry name" value="ATPase family, AAA domain-containing 2"/>
    <property type="match status" value="1"/>
</dbReference>
<feature type="compositionally biased region" description="Basic and acidic residues" evidence="7">
    <location>
        <begin position="1337"/>
        <end position="1352"/>
    </location>
</feature>
<dbReference type="Pfam" id="PF17862">
    <property type="entry name" value="AAA_lid_3"/>
    <property type="match status" value="1"/>
</dbReference>
<dbReference type="CDD" id="cd05528">
    <property type="entry name" value="Bromo_AAA"/>
    <property type="match status" value="1"/>
</dbReference>
<dbReference type="Pfam" id="PF00439">
    <property type="entry name" value="Bromodomain"/>
    <property type="match status" value="1"/>
</dbReference>
<feature type="compositionally biased region" description="Basic residues" evidence="7">
    <location>
        <begin position="328"/>
        <end position="339"/>
    </location>
</feature>
<dbReference type="Pfam" id="PF00004">
    <property type="entry name" value="AAA"/>
    <property type="match status" value="1"/>
</dbReference>
<dbReference type="Gene3D" id="1.20.920.10">
    <property type="entry name" value="Bromodomain-like"/>
    <property type="match status" value="1"/>
</dbReference>
<dbReference type="SUPFAM" id="SSF52540">
    <property type="entry name" value="P-loop containing nucleoside triphosphate hydrolases"/>
    <property type="match status" value="2"/>
</dbReference>
<dbReference type="FunFam" id="3.40.50.300:FF:000734">
    <property type="entry name" value="ATPase family, AAA domain containing 2"/>
    <property type="match status" value="1"/>
</dbReference>
<dbReference type="OMA" id="ETMMVKI"/>
<keyword evidence="4 5" id="KW-0103">Bromodomain</keyword>